<dbReference type="PATRIC" id="fig|1162668.3.peg.2180"/>
<reference evidence="2 3" key="1">
    <citation type="journal article" date="2012" name="J. Bacteriol.">
        <title>Complete Genome Sequence of Leptospirillum ferrooxidans Strain C2-3, Isolated from a Fresh Volcanic Ash Deposit on the Island of Miyake, Japan.</title>
        <authorList>
            <person name="Fujimura R."/>
            <person name="Sato Y."/>
            <person name="Nishizawa T."/>
            <person name="Oshima K."/>
            <person name="Kim S.-W."/>
            <person name="Hattori M."/>
            <person name="Kamijo T."/>
            <person name="Ohta H."/>
        </authorList>
    </citation>
    <scope>NUCLEOTIDE SEQUENCE [LARGE SCALE GENOMIC DNA]</scope>
    <source>
        <strain evidence="2 3">C2-3</strain>
    </source>
</reference>
<dbReference type="STRING" id="1162668.LFE_1832"/>
<sequence>MPTERDVSFYRGKKIALLTQHGKERVISPVLDPALGCHVERVEGYDTDLLGTFTRDIPRAGMQIEAARKKARIGMDLSGLPFGVASEGAFGPDPFSGMLPWNLELLIFIDDERSLEILGAYQGKANFFHSLASEWSEAETFARESGFPGNYLVIRPEGENDHRLRKGIRSWPELETAFFWALGQSDSGQVFLETDGRAHANPLRMEAIRLASEDLLKKIRSVCPVCDTPGFWIVERLPGLPCRNCGGRTQGIMAEVHGCLKCDHRVTLERSGRKYADPAHCDYCNP</sequence>
<dbReference type="Proteomes" id="UP000007382">
    <property type="component" value="Chromosome"/>
</dbReference>
<reference evidence="3" key="2">
    <citation type="submission" date="2012-03" db="EMBL/GenBank/DDBJ databases">
        <title>The complete genome sequence of the pioneer microbe on fresh volcanic deposit, Leptospirillum ferrooxidans strain C2-3.</title>
        <authorList>
            <person name="Fujimura R."/>
            <person name="Sato Y."/>
            <person name="Nishizawa T."/>
            <person name="Nanba K."/>
            <person name="Oshima K."/>
            <person name="Hattori M."/>
            <person name="Kamijo T."/>
            <person name="Ohta H."/>
        </authorList>
    </citation>
    <scope>NUCLEOTIDE SEQUENCE [LARGE SCALE GENOMIC DNA]</scope>
    <source>
        <strain evidence="3">C2-3</strain>
    </source>
</reference>
<evidence type="ECO:0000259" key="1">
    <source>
        <dbReference type="Pfam" id="PF20376"/>
    </source>
</evidence>
<accession>I0IQG1</accession>
<dbReference type="EMBL" id="AP012342">
    <property type="protein sequence ID" value="BAM07510.1"/>
    <property type="molecule type" value="Genomic_DNA"/>
</dbReference>
<dbReference type="OrthoDB" id="9793837at2"/>
<protein>
    <recommendedName>
        <fullName evidence="1">DUF6671 domain-containing protein</fullName>
    </recommendedName>
</protein>
<dbReference type="KEGG" id="lfc:LFE_1832"/>
<evidence type="ECO:0000313" key="2">
    <source>
        <dbReference type="EMBL" id="BAM07510.1"/>
    </source>
</evidence>
<name>I0IQG1_LEPFC</name>
<dbReference type="InterPro" id="IPR046612">
    <property type="entry name" value="DUF6671"/>
</dbReference>
<organism evidence="2 3">
    <name type="scientific">Leptospirillum ferrooxidans (strain C2-3)</name>
    <dbReference type="NCBI Taxonomy" id="1162668"/>
    <lineage>
        <taxon>Bacteria</taxon>
        <taxon>Pseudomonadati</taxon>
        <taxon>Nitrospirota</taxon>
        <taxon>Nitrospiria</taxon>
        <taxon>Nitrospirales</taxon>
        <taxon>Nitrospiraceae</taxon>
        <taxon>Leptospirillum</taxon>
    </lineage>
</organism>
<dbReference type="Pfam" id="PF20376">
    <property type="entry name" value="DUF6671"/>
    <property type="match status" value="1"/>
</dbReference>
<dbReference type="AlphaFoldDB" id="I0IQG1"/>
<proteinExistence type="predicted"/>
<keyword evidence="3" id="KW-1185">Reference proteome</keyword>
<gene>
    <name evidence="2" type="ordered locus">LFE_1832</name>
</gene>
<dbReference type="HOGENOM" id="CLU_066202_0_0_0"/>
<dbReference type="RefSeq" id="WP_014449994.1">
    <property type="nucleotide sequence ID" value="NC_017094.1"/>
</dbReference>
<feature type="domain" description="DUF6671" evidence="1">
    <location>
        <begin position="71"/>
        <end position="286"/>
    </location>
</feature>
<dbReference type="eggNOG" id="ENOG502Z86U">
    <property type="taxonomic scope" value="Bacteria"/>
</dbReference>
<evidence type="ECO:0000313" key="3">
    <source>
        <dbReference type="Proteomes" id="UP000007382"/>
    </source>
</evidence>